<evidence type="ECO:0000259" key="1">
    <source>
        <dbReference type="Pfam" id="PF13291"/>
    </source>
</evidence>
<evidence type="ECO:0000313" key="2">
    <source>
        <dbReference type="EMBL" id="MPN04330.1"/>
    </source>
</evidence>
<reference evidence="2" key="1">
    <citation type="submission" date="2019-08" db="EMBL/GenBank/DDBJ databases">
        <authorList>
            <person name="Kucharzyk K."/>
            <person name="Murdoch R.W."/>
            <person name="Higgins S."/>
            <person name="Loffler F."/>
        </authorList>
    </citation>
    <scope>NUCLEOTIDE SEQUENCE</scope>
</reference>
<organism evidence="2">
    <name type="scientific">bioreactor metagenome</name>
    <dbReference type="NCBI Taxonomy" id="1076179"/>
    <lineage>
        <taxon>unclassified sequences</taxon>
        <taxon>metagenomes</taxon>
        <taxon>ecological metagenomes</taxon>
    </lineage>
</organism>
<comment type="caution">
    <text evidence="2">The sequence shown here is derived from an EMBL/GenBank/DDBJ whole genome shotgun (WGS) entry which is preliminary data.</text>
</comment>
<name>A0A645ESE8_9ZZZZ</name>
<feature type="domain" description="ACT" evidence="1">
    <location>
        <begin position="1"/>
        <end position="55"/>
    </location>
</feature>
<gene>
    <name evidence="2" type="ORF">SDC9_151567</name>
</gene>
<accession>A0A645ESE8</accession>
<dbReference type="InterPro" id="IPR002912">
    <property type="entry name" value="ACT_dom"/>
</dbReference>
<dbReference type="Pfam" id="PF13291">
    <property type="entry name" value="ACT_4"/>
    <property type="match status" value="1"/>
</dbReference>
<dbReference type="Gene3D" id="3.30.70.260">
    <property type="match status" value="1"/>
</dbReference>
<dbReference type="AlphaFoldDB" id="A0A645ESE8"/>
<dbReference type="EMBL" id="VSSQ01050251">
    <property type="protein sequence ID" value="MPN04330.1"/>
    <property type="molecule type" value="Genomic_DNA"/>
</dbReference>
<protein>
    <recommendedName>
        <fullName evidence="1">ACT domain-containing protein</fullName>
    </recommendedName>
</protein>
<sequence length="59" mass="6632">MEVINSLSVSLRFFSINEHKGMIEAKMQVAVPNNQVLDKLIFNLKKIKGVKSVSRTSNV</sequence>
<proteinExistence type="predicted"/>